<dbReference type="GO" id="GO:0005524">
    <property type="term" value="F:ATP binding"/>
    <property type="evidence" value="ECO:0007669"/>
    <property type="project" value="InterPro"/>
</dbReference>
<evidence type="ECO:0000313" key="3">
    <source>
        <dbReference type="EMBL" id="ARF08445.1"/>
    </source>
</evidence>
<organism evidence="3">
    <name type="scientific">Catovirus CTV1</name>
    <dbReference type="NCBI Taxonomy" id="1977631"/>
    <lineage>
        <taxon>Viruses</taxon>
        <taxon>Varidnaviria</taxon>
        <taxon>Bamfordvirae</taxon>
        <taxon>Nucleocytoviricota</taxon>
        <taxon>Megaviricetes</taxon>
        <taxon>Imitervirales</taxon>
        <taxon>Mimiviridae</taxon>
        <taxon>Klosneuvirinae</taxon>
        <taxon>Catovirus</taxon>
    </lineage>
</organism>
<dbReference type="SMART" id="SM00382">
    <property type="entry name" value="AAA"/>
    <property type="match status" value="1"/>
</dbReference>
<feature type="domain" description="AAA+ ATPase" evidence="2">
    <location>
        <begin position="198"/>
        <end position="326"/>
    </location>
</feature>
<proteinExistence type="inferred from homology"/>
<dbReference type="EMBL" id="KY684083">
    <property type="protein sequence ID" value="ARF08445.1"/>
    <property type="molecule type" value="Genomic_DNA"/>
</dbReference>
<reference evidence="3" key="1">
    <citation type="journal article" date="2017" name="Science">
        <title>Giant viruses with an expanded complement of translation system components.</title>
        <authorList>
            <person name="Schulz F."/>
            <person name="Yutin N."/>
            <person name="Ivanova N.N."/>
            <person name="Ortega D.R."/>
            <person name="Lee T.K."/>
            <person name="Vierheilig J."/>
            <person name="Daims H."/>
            <person name="Horn M."/>
            <person name="Wagner M."/>
            <person name="Jensen G.J."/>
            <person name="Kyrpides N.C."/>
            <person name="Koonin E.V."/>
            <person name="Woyke T."/>
        </authorList>
    </citation>
    <scope>NUCLEOTIDE SEQUENCE</scope>
    <source>
        <strain evidence="3">CTV1</strain>
    </source>
</reference>
<accession>A0A1V0S9P7</accession>
<dbReference type="Gene3D" id="3.40.50.300">
    <property type="entry name" value="P-loop containing nucleotide triphosphate hydrolases"/>
    <property type="match status" value="1"/>
</dbReference>
<comment type="similarity">
    <text evidence="1">Belongs to the AAA ATPase family. BCS1 subfamily.</text>
</comment>
<gene>
    <name evidence="3" type="ORF">Catovirus_1_495</name>
</gene>
<dbReference type="InterPro" id="IPR050747">
    <property type="entry name" value="Mitochondrial_chaperone_BCS1"/>
</dbReference>
<name>A0A1V0S9P7_9VIRU</name>
<evidence type="ECO:0000259" key="2">
    <source>
        <dbReference type="SMART" id="SM00382"/>
    </source>
</evidence>
<dbReference type="InterPro" id="IPR003959">
    <property type="entry name" value="ATPase_AAA_core"/>
</dbReference>
<sequence>MANNNNSGIKKLIIATAVGYIIVKIGDEIYNFAKKNLSNPFYSLVYINVETSPKLVYSIKKELEESYSQQLNVMEDDSNSPKSTVKYGKYWVCKDGRNYHIDYNSDIIIVSTFTPCTYIYDETNTINKFINNIYNKHCSTDKIIIIYTQKNGEWHYPIIRKPCTFKNEFMTPEMIEVMEDVQKFKSGKNDYDKFGIPFRRGYFLWGASGSGKSTIAEVISKEYNSCIYLLDINSEEMDGAKLKNLISIVPENSIILIDELDKQLEILKNDKTNKLSFGAILSAIDGVPRLSESTILIITANKQLNLTDDQQESFFRKGRIDYVKEFKNKIIN</sequence>
<dbReference type="SUPFAM" id="SSF52540">
    <property type="entry name" value="P-loop containing nucleoside triphosphate hydrolases"/>
    <property type="match status" value="1"/>
</dbReference>
<dbReference type="InterPro" id="IPR003593">
    <property type="entry name" value="AAA+_ATPase"/>
</dbReference>
<dbReference type="PANTHER" id="PTHR23070">
    <property type="entry name" value="BCS1 AAA-TYPE ATPASE"/>
    <property type="match status" value="1"/>
</dbReference>
<dbReference type="InterPro" id="IPR027417">
    <property type="entry name" value="P-loop_NTPase"/>
</dbReference>
<evidence type="ECO:0000256" key="1">
    <source>
        <dbReference type="ARBA" id="ARBA00007448"/>
    </source>
</evidence>
<dbReference type="Pfam" id="PF00004">
    <property type="entry name" value="AAA"/>
    <property type="match status" value="1"/>
</dbReference>
<protein>
    <submittedName>
        <fullName evidence="3">AAA family ATPase</fullName>
    </submittedName>
</protein>
<dbReference type="GO" id="GO:0016887">
    <property type="term" value="F:ATP hydrolysis activity"/>
    <property type="evidence" value="ECO:0007669"/>
    <property type="project" value="InterPro"/>
</dbReference>